<evidence type="ECO:0000256" key="1">
    <source>
        <dbReference type="ARBA" id="ARBA00004370"/>
    </source>
</evidence>
<keyword evidence="7" id="KW-1185">Reference proteome</keyword>
<dbReference type="InterPro" id="IPR013106">
    <property type="entry name" value="Ig_V-set"/>
</dbReference>
<sequence>MVGGTIPTHHTGLRHHPHCHKHVEAPSRTITHGGGTNSPLSNTCGGTIPTITHIGWRHHPHCHTCEGILRTVTHGEGPSPLSHMWRHVLTIRSPHGEGTIPTITHGGGTILTVTHGGGNHPHYHTWWRHYPHFTHGGGNHLPTVTPGGCNHHHCHTWWRQPPTVTMVGGQPSPYPHVRHHPHCHTWWRKHIPTVHPCGGTINTVTHVDAPSPLSTHVGGTISHCPHVEGIIRTVTHVKAKPSPQHTWWRRRRSCSLRSCLLLLFMQPHLCCTALTMITGAEVIPLLLTLLSPGGQAVDRRVAGLLHHSVELYHPDLPHPVLDVIWNFQNQTKITKVFMYNSGHETTYSPQFADRLEASNNGTKLRIKDLRMEDTGAYTSIITFVDNDVFQVTYHLTVYEPVPPLDIQTEVTGYRKDGCNVTLQCSVPSHPLHLSYTWKYRHQDQEYQPYDSGSTTQISLAPDHQDMEILCIVHNPADHKNVSISVKSCFSTGR</sequence>
<dbReference type="Proteomes" id="UP000824782">
    <property type="component" value="Unassembled WGS sequence"/>
</dbReference>
<dbReference type="EMBL" id="WNYA01000562">
    <property type="protein sequence ID" value="KAG8547962.1"/>
    <property type="molecule type" value="Genomic_DNA"/>
</dbReference>
<dbReference type="InterPro" id="IPR007110">
    <property type="entry name" value="Ig-like_dom"/>
</dbReference>
<feature type="domain" description="Ig-like" evidence="5">
    <location>
        <begin position="402"/>
        <end position="482"/>
    </location>
</feature>
<proteinExistence type="predicted"/>
<dbReference type="InterPro" id="IPR015631">
    <property type="entry name" value="CD2/SLAM_rcpt"/>
</dbReference>
<dbReference type="InterPro" id="IPR036179">
    <property type="entry name" value="Ig-like_dom_sf"/>
</dbReference>
<organism evidence="6 7">
    <name type="scientific">Engystomops pustulosus</name>
    <name type="common">Tungara frog</name>
    <name type="synonym">Physalaemus pustulosus</name>
    <dbReference type="NCBI Taxonomy" id="76066"/>
    <lineage>
        <taxon>Eukaryota</taxon>
        <taxon>Metazoa</taxon>
        <taxon>Chordata</taxon>
        <taxon>Craniata</taxon>
        <taxon>Vertebrata</taxon>
        <taxon>Euteleostomi</taxon>
        <taxon>Amphibia</taxon>
        <taxon>Batrachia</taxon>
        <taxon>Anura</taxon>
        <taxon>Neobatrachia</taxon>
        <taxon>Hyloidea</taxon>
        <taxon>Leptodactylidae</taxon>
        <taxon>Leiuperinae</taxon>
        <taxon>Engystomops</taxon>
    </lineage>
</organism>
<keyword evidence="3" id="KW-0472">Membrane</keyword>
<dbReference type="PROSITE" id="PS50835">
    <property type="entry name" value="IG_LIKE"/>
    <property type="match status" value="1"/>
</dbReference>
<reference evidence="6" key="1">
    <citation type="thesis" date="2020" institute="ProQuest LLC" country="789 East Eisenhower Parkway, Ann Arbor, MI, USA">
        <title>Comparative Genomics and Chromosome Evolution.</title>
        <authorList>
            <person name="Mudd A.B."/>
        </authorList>
    </citation>
    <scope>NUCLEOTIDE SEQUENCE</scope>
    <source>
        <strain evidence="6">237g6f4</strain>
        <tissue evidence="6">Blood</tissue>
    </source>
</reference>
<dbReference type="AlphaFoldDB" id="A0AAV6ZEN9"/>
<evidence type="ECO:0000259" key="5">
    <source>
        <dbReference type="PROSITE" id="PS50835"/>
    </source>
</evidence>
<dbReference type="Gene3D" id="2.60.40.10">
    <property type="entry name" value="Immunoglobulins"/>
    <property type="match status" value="2"/>
</dbReference>
<comment type="subcellular location">
    <subcellularLocation>
        <location evidence="1">Membrane</location>
    </subcellularLocation>
</comment>
<keyword evidence="4" id="KW-0325">Glycoprotein</keyword>
<evidence type="ECO:0000313" key="7">
    <source>
        <dbReference type="Proteomes" id="UP000824782"/>
    </source>
</evidence>
<name>A0AAV6ZEN9_ENGPU</name>
<protein>
    <recommendedName>
        <fullName evidence="5">Ig-like domain-containing protein</fullName>
    </recommendedName>
</protein>
<accession>A0AAV6ZEN9</accession>
<dbReference type="PANTHER" id="PTHR12080">
    <property type="entry name" value="SIGNALING LYMPHOCYTIC ACTIVATION MOLECULE"/>
    <property type="match status" value="1"/>
</dbReference>
<dbReference type="Pfam" id="PF07686">
    <property type="entry name" value="V-set"/>
    <property type="match status" value="1"/>
</dbReference>
<evidence type="ECO:0000256" key="4">
    <source>
        <dbReference type="ARBA" id="ARBA00023180"/>
    </source>
</evidence>
<keyword evidence="2" id="KW-0732">Signal</keyword>
<gene>
    <name evidence="6" type="ORF">GDO81_027053</name>
</gene>
<evidence type="ECO:0000256" key="2">
    <source>
        <dbReference type="ARBA" id="ARBA00022729"/>
    </source>
</evidence>
<dbReference type="GO" id="GO:0016020">
    <property type="term" value="C:membrane"/>
    <property type="evidence" value="ECO:0007669"/>
    <property type="project" value="UniProtKB-SubCell"/>
</dbReference>
<dbReference type="InterPro" id="IPR013783">
    <property type="entry name" value="Ig-like_fold"/>
</dbReference>
<evidence type="ECO:0000313" key="6">
    <source>
        <dbReference type="EMBL" id="KAG8547962.1"/>
    </source>
</evidence>
<dbReference type="PANTHER" id="PTHR12080:SF121">
    <property type="entry name" value="IG-LIKE DOMAIN-CONTAINING PROTEIN-RELATED"/>
    <property type="match status" value="1"/>
</dbReference>
<evidence type="ECO:0000256" key="3">
    <source>
        <dbReference type="ARBA" id="ARBA00023136"/>
    </source>
</evidence>
<comment type="caution">
    <text evidence="6">The sequence shown here is derived from an EMBL/GenBank/DDBJ whole genome shotgun (WGS) entry which is preliminary data.</text>
</comment>
<dbReference type="SUPFAM" id="SSF48726">
    <property type="entry name" value="Immunoglobulin"/>
    <property type="match status" value="2"/>
</dbReference>